<gene>
    <name evidence="2" type="ORF">ZOSMA_128G00140</name>
</gene>
<feature type="region of interest" description="Disordered" evidence="1">
    <location>
        <begin position="525"/>
        <end position="554"/>
    </location>
</feature>
<accession>A0A0K9PZV4</accession>
<dbReference type="InterPro" id="IPR016024">
    <property type="entry name" value="ARM-type_fold"/>
</dbReference>
<dbReference type="Proteomes" id="UP000036987">
    <property type="component" value="Unassembled WGS sequence"/>
</dbReference>
<name>A0A0K9PZV4_ZOSMR</name>
<keyword evidence="3" id="KW-1185">Reference proteome</keyword>
<dbReference type="OMA" id="TDLTYNM"/>
<feature type="compositionally biased region" description="Basic and acidic residues" evidence="1">
    <location>
        <begin position="526"/>
        <end position="542"/>
    </location>
</feature>
<dbReference type="SUPFAM" id="SSF48371">
    <property type="entry name" value="ARM repeat"/>
    <property type="match status" value="1"/>
</dbReference>
<dbReference type="AlphaFoldDB" id="A0A0K9PZV4"/>
<sequence>MSREERFHGVNKVPPLGRSRSPHRSSSSAKLQGSGSQMSPQRRHHQQKSQRSIKSSQVITKPPEIMQKAVADCLSSVHAGLYSESGRKLRDYIAASTTIDMAYIVLLEHTLAERERNPAVVLCCVTLLKRYLVRYVPKVQTMQQIDIFCAIFLEECNSTSINGTSLMPNSSTFNTDTTTTFENAIPSPVPTPIYVSSSLFKSLNYVRSLVMKYVPRLSFSPLAFYKETSSPRRPLPSLSSLINKSFNSQSSPHLVKRQETSKINGYLKPSPLNVSCSEKEGVANEKYIPDDLLKWRCHSNKEQNDSDGVTRPLNVSSHGFLEVGAAALFFGDVKSKLEDRFQSSTDLLDTEKLLQPSTLTTATSFASTSNHLKAITAYKRAKEGPHKVWLNIPINIFRPQVRTLFQYRHYSEQQPLRLNPTEVCDVIAAVFSESSSLNSNPMATLKPSNLRGKPSSDVAISVLIKLVIDMYMMDSGTAVPLTLFMLEDMLSSSIVSLRVRVFDIIMNLGVHAHLLEPMFTENSSNSEEKCSHNMDLDQEASRSAESSDQQITPSTTDNFESWLLKNLYEILLILVQTNEKEEIVWASALSCLLYFICDRGKIQRKRLEGLDIRVIKAFLEISGECSWSEIVRRKLISVLGNMCYRVSEPTSAISGTVIPIFVVEQIDLLGGIEFICQQYACANSKEEKENLFLVLLDYVLDQINSSSLMTGDSIYSFDEIQPIVTMLTLSDVPEAICIAVKHGVQGIGDILKRLVSISLPRSSNFECLNSLLDKITWKLDSTISAFTCLDDEFSYMNQITKSYTSLKNIRTNADMEVKLSWSTLHSLLHSMHSSYRHNGYIWLVELLLFSINEGENSVCSNIRNLQQQIVYAGSQDSVFSTVPVPISLLCGLLNSKHNFIRWGFLFILEKLLMHCKLLLDKNKLQQINSEEDIGYAKCDSHLEKANTLIDLMTCSLLLLYQKNETDRINILKMCDILFSQISSKIIPTNAMYGADIRDVNNITDYTNKSSSYDAASPHKDYRLNNAVLGVDESPYIYESASTMALLLRGCAIVPMQLVANIPTSVLFWPLLQLASAATDDIALGVAVGSNGRGNPPGSSSDIRAALLLLLTCKCTADPMALLDVGGKEFFMGLLDDIDSRVAYYSSAFLLKRMMIEEPEKYQRLLQNLIFKAQQSNNEKLLENPYLQMHGILQLSSDLGSPL</sequence>
<evidence type="ECO:0000256" key="1">
    <source>
        <dbReference type="SAM" id="MobiDB-lite"/>
    </source>
</evidence>
<dbReference type="PANTHER" id="PTHR34958:SF1">
    <property type="entry name" value="ARMADILLO-LIKE HELICAL DOMAIN-CONTAINING PROTEIN"/>
    <property type="match status" value="1"/>
</dbReference>
<organism evidence="2 3">
    <name type="scientific">Zostera marina</name>
    <name type="common">Eelgrass</name>
    <dbReference type="NCBI Taxonomy" id="29655"/>
    <lineage>
        <taxon>Eukaryota</taxon>
        <taxon>Viridiplantae</taxon>
        <taxon>Streptophyta</taxon>
        <taxon>Embryophyta</taxon>
        <taxon>Tracheophyta</taxon>
        <taxon>Spermatophyta</taxon>
        <taxon>Magnoliopsida</taxon>
        <taxon>Liliopsida</taxon>
        <taxon>Zosteraceae</taxon>
        <taxon>Zostera</taxon>
    </lineage>
</organism>
<dbReference type="PANTHER" id="PTHR34958">
    <property type="entry name" value="CONDITIONAL LOSS-OF-GROWTH 1"/>
    <property type="match status" value="1"/>
</dbReference>
<dbReference type="EMBL" id="LFYR01000320">
    <property type="protein sequence ID" value="KMZ74459.1"/>
    <property type="molecule type" value="Genomic_DNA"/>
</dbReference>
<feature type="region of interest" description="Disordered" evidence="1">
    <location>
        <begin position="1"/>
        <end position="58"/>
    </location>
</feature>
<feature type="compositionally biased region" description="Polar residues" evidence="1">
    <location>
        <begin position="543"/>
        <end position="554"/>
    </location>
</feature>
<evidence type="ECO:0000313" key="3">
    <source>
        <dbReference type="Proteomes" id="UP000036987"/>
    </source>
</evidence>
<dbReference type="OrthoDB" id="1905883at2759"/>
<proteinExistence type="predicted"/>
<comment type="caution">
    <text evidence="2">The sequence shown here is derived from an EMBL/GenBank/DDBJ whole genome shotgun (WGS) entry which is preliminary data.</text>
</comment>
<evidence type="ECO:0000313" key="2">
    <source>
        <dbReference type="EMBL" id="KMZ74459.1"/>
    </source>
</evidence>
<feature type="compositionally biased region" description="Low complexity" evidence="1">
    <location>
        <begin position="24"/>
        <end position="37"/>
    </location>
</feature>
<protein>
    <submittedName>
        <fullName evidence="2">Uncharacterized protein</fullName>
    </submittedName>
</protein>
<dbReference type="STRING" id="29655.A0A0K9PZV4"/>
<reference evidence="3" key="1">
    <citation type="journal article" date="2016" name="Nature">
        <title>The genome of the seagrass Zostera marina reveals angiosperm adaptation to the sea.</title>
        <authorList>
            <person name="Olsen J.L."/>
            <person name="Rouze P."/>
            <person name="Verhelst B."/>
            <person name="Lin Y.-C."/>
            <person name="Bayer T."/>
            <person name="Collen J."/>
            <person name="Dattolo E."/>
            <person name="De Paoli E."/>
            <person name="Dittami S."/>
            <person name="Maumus F."/>
            <person name="Michel G."/>
            <person name="Kersting A."/>
            <person name="Lauritano C."/>
            <person name="Lohaus R."/>
            <person name="Toepel M."/>
            <person name="Tonon T."/>
            <person name="Vanneste K."/>
            <person name="Amirebrahimi M."/>
            <person name="Brakel J."/>
            <person name="Bostroem C."/>
            <person name="Chovatia M."/>
            <person name="Grimwood J."/>
            <person name="Jenkins J.W."/>
            <person name="Jueterbock A."/>
            <person name="Mraz A."/>
            <person name="Stam W.T."/>
            <person name="Tice H."/>
            <person name="Bornberg-Bauer E."/>
            <person name="Green P.J."/>
            <person name="Pearson G.A."/>
            <person name="Procaccini G."/>
            <person name="Duarte C.M."/>
            <person name="Schmutz J."/>
            <person name="Reusch T.B.H."/>
            <person name="Van de Peer Y."/>
        </authorList>
    </citation>
    <scope>NUCLEOTIDE SEQUENCE [LARGE SCALE GENOMIC DNA]</scope>
    <source>
        <strain evidence="3">cv. Finnish</strain>
    </source>
</reference>